<feature type="compositionally biased region" description="Polar residues" evidence="1">
    <location>
        <begin position="185"/>
        <end position="194"/>
    </location>
</feature>
<feature type="compositionally biased region" description="Basic residues" evidence="1">
    <location>
        <begin position="277"/>
        <end position="287"/>
    </location>
</feature>
<accession>A0AB34K4S7</accession>
<reference evidence="3 4" key="1">
    <citation type="journal article" date="2024" name="Science">
        <title>Giant polyketide synthase enzymes in the biosynthesis of giant marine polyether toxins.</title>
        <authorList>
            <person name="Fallon T.R."/>
            <person name="Shende V.V."/>
            <person name="Wierzbicki I.H."/>
            <person name="Pendleton A.L."/>
            <person name="Watervoot N.F."/>
            <person name="Auber R.P."/>
            <person name="Gonzalez D.J."/>
            <person name="Wisecaver J.H."/>
            <person name="Moore B.S."/>
        </authorList>
    </citation>
    <scope>NUCLEOTIDE SEQUENCE [LARGE SCALE GENOMIC DNA]</scope>
    <source>
        <strain evidence="3 4">12B1</strain>
    </source>
</reference>
<feature type="region of interest" description="Disordered" evidence="1">
    <location>
        <begin position="263"/>
        <end position="287"/>
    </location>
</feature>
<protein>
    <submittedName>
        <fullName evidence="3">Uncharacterized protein</fullName>
    </submittedName>
</protein>
<comment type="caution">
    <text evidence="3">The sequence shown here is derived from an EMBL/GenBank/DDBJ whole genome shotgun (WGS) entry which is preliminary data.</text>
</comment>
<feature type="chain" id="PRO_5044324082" evidence="2">
    <location>
        <begin position="19"/>
        <end position="287"/>
    </location>
</feature>
<gene>
    <name evidence="3" type="ORF">AB1Y20_000401</name>
</gene>
<proteinExistence type="predicted"/>
<dbReference type="AlphaFoldDB" id="A0AB34K4S7"/>
<evidence type="ECO:0000313" key="3">
    <source>
        <dbReference type="EMBL" id="KAL1529454.1"/>
    </source>
</evidence>
<dbReference type="Proteomes" id="UP001515480">
    <property type="component" value="Unassembled WGS sequence"/>
</dbReference>
<evidence type="ECO:0000313" key="4">
    <source>
        <dbReference type="Proteomes" id="UP001515480"/>
    </source>
</evidence>
<name>A0AB34K4S7_PRYPA</name>
<organism evidence="3 4">
    <name type="scientific">Prymnesium parvum</name>
    <name type="common">Toxic golden alga</name>
    <dbReference type="NCBI Taxonomy" id="97485"/>
    <lineage>
        <taxon>Eukaryota</taxon>
        <taxon>Haptista</taxon>
        <taxon>Haptophyta</taxon>
        <taxon>Prymnesiophyceae</taxon>
        <taxon>Prymnesiales</taxon>
        <taxon>Prymnesiaceae</taxon>
        <taxon>Prymnesium</taxon>
    </lineage>
</organism>
<dbReference type="EMBL" id="JBGBPQ010000001">
    <property type="protein sequence ID" value="KAL1529454.1"/>
    <property type="molecule type" value="Genomic_DNA"/>
</dbReference>
<evidence type="ECO:0000256" key="1">
    <source>
        <dbReference type="SAM" id="MobiDB-lite"/>
    </source>
</evidence>
<keyword evidence="4" id="KW-1185">Reference proteome</keyword>
<feature type="region of interest" description="Disordered" evidence="1">
    <location>
        <begin position="185"/>
        <end position="206"/>
    </location>
</feature>
<sequence length="287" mass="31617">MAMQLLAASLLTSGLVRFFSEHAQRGASQLLMTAGAVGPIPRPPVAAMDCWRPALDDVERISWGRPAKRKGTGSRGVPHRLNAEERILFDLSRTKGYVEIAGSGWRSQRSDSPLVNTYRNWCDARGVCAIFLHKGREVDEVLVDLSPLRTPDEFENAAHFCLSQSASSCGRLQAYSDERIRAPTVEQTGRSSVNNDDEADVSEKDEFTVTSDEIVRARAEDYLTAPIHRLPMYTISWERPRPEAKALAKFLAELLSTAVEKKGRQKALGGPQVTPGKGRRHGGYGIG</sequence>
<evidence type="ECO:0000256" key="2">
    <source>
        <dbReference type="SAM" id="SignalP"/>
    </source>
</evidence>
<keyword evidence="2" id="KW-0732">Signal</keyword>
<feature type="signal peptide" evidence="2">
    <location>
        <begin position="1"/>
        <end position="18"/>
    </location>
</feature>